<accession>A0A6G8FI06</accession>
<dbReference type="KEGG" id="lins:G7067_03370"/>
<dbReference type="EMBL" id="CP049934">
    <property type="protein sequence ID" value="QIM15672.1"/>
    <property type="molecule type" value="Genomic_DNA"/>
</dbReference>
<evidence type="ECO:0000313" key="4">
    <source>
        <dbReference type="EMBL" id="QIM15672.1"/>
    </source>
</evidence>
<protein>
    <recommendedName>
        <fullName evidence="3">PKD/Chitinase domain-containing protein</fullName>
    </recommendedName>
</protein>
<feature type="compositionally biased region" description="Low complexity" evidence="1">
    <location>
        <begin position="259"/>
        <end position="276"/>
    </location>
</feature>
<name>A0A6G8FI06_9MICO</name>
<feature type="domain" description="PKD/Chitinase" evidence="3">
    <location>
        <begin position="150"/>
        <end position="234"/>
    </location>
</feature>
<evidence type="ECO:0000256" key="1">
    <source>
        <dbReference type="SAM" id="MobiDB-lite"/>
    </source>
</evidence>
<dbReference type="AlphaFoldDB" id="A0A6G8FI06"/>
<dbReference type="Gene3D" id="2.60.40.10">
    <property type="entry name" value="Immunoglobulins"/>
    <property type="match status" value="2"/>
</dbReference>
<feature type="region of interest" description="Disordered" evidence="1">
    <location>
        <begin position="240"/>
        <end position="292"/>
    </location>
</feature>
<feature type="domain" description="PKD/Chitinase" evidence="3">
    <location>
        <begin position="63"/>
        <end position="147"/>
    </location>
</feature>
<sequence length="292" mass="30233">MSYKRRTSGLFLAVLLALSGAFTATAAVATPDFDDNTVASTGIEQQQPPNAPLPAPASDPFVAPTITGTPPGGSLTNFYGFQFTRKGTPAPTVTLESGTLPDGLTLRSDGYLNGIPTTVGTYEFTLKASNGYGADATLTTTITITDLRVAPTITGTPPDGSVTNPYNFRFDTTGTPAPTVTLDNGTLPDGLTLSGNGRIEGIPTTVGTYEFTLKASNGYGADATLTTTITITDLRVAPTITGTPPDGSVTNPYNFRFDTTGTPPRRSPSTTEHSPTASPSPGTDESKASRPR</sequence>
<organism evidence="4 5">
    <name type="scientific">Leucobacter insecticola</name>
    <dbReference type="NCBI Taxonomy" id="2714934"/>
    <lineage>
        <taxon>Bacteria</taxon>
        <taxon>Bacillati</taxon>
        <taxon>Actinomycetota</taxon>
        <taxon>Actinomycetes</taxon>
        <taxon>Micrococcales</taxon>
        <taxon>Microbacteriaceae</taxon>
        <taxon>Leucobacter</taxon>
    </lineage>
</organism>
<dbReference type="Pfam" id="PF05345">
    <property type="entry name" value="He_PIG"/>
    <property type="match status" value="2"/>
</dbReference>
<dbReference type="SUPFAM" id="SSF49313">
    <property type="entry name" value="Cadherin-like"/>
    <property type="match status" value="2"/>
</dbReference>
<keyword evidence="2" id="KW-0732">Signal</keyword>
<dbReference type="GO" id="GO:0005975">
    <property type="term" value="P:carbohydrate metabolic process"/>
    <property type="evidence" value="ECO:0007669"/>
    <property type="project" value="UniProtKB-ARBA"/>
</dbReference>
<dbReference type="RefSeq" id="WP_166321979.1">
    <property type="nucleotide sequence ID" value="NZ_CP049934.1"/>
</dbReference>
<reference evidence="4 5" key="1">
    <citation type="submission" date="2020-03" db="EMBL/GenBank/DDBJ databases">
        <title>Leucobacter sp. nov., isolated from beetles.</title>
        <authorList>
            <person name="Hyun D.-W."/>
            <person name="Bae J.-W."/>
        </authorList>
    </citation>
    <scope>NUCLEOTIDE SEQUENCE [LARGE SCALE GENOMIC DNA]</scope>
    <source>
        <strain evidence="4 5">HDW9B</strain>
    </source>
</reference>
<dbReference type="InterPro" id="IPR015919">
    <property type="entry name" value="Cadherin-like_sf"/>
</dbReference>
<evidence type="ECO:0000313" key="5">
    <source>
        <dbReference type="Proteomes" id="UP000501387"/>
    </source>
</evidence>
<proteinExistence type="predicted"/>
<gene>
    <name evidence="4" type="ORF">G7067_03370</name>
</gene>
<feature type="signal peptide" evidence="2">
    <location>
        <begin position="1"/>
        <end position="26"/>
    </location>
</feature>
<dbReference type="InterPro" id="IPR022409">
    <property type="entry name" value="PKD/Chitinase_dom"/>
</dbReference>
<dbReference type="SMART" id="SM00089">
    <property type="entry name" value="PKD"/>
    <property type="match status" value="2"/>
</dbReference>
<dbReference type="Proteomes" id="UP000501387">
    <property type="component" value="Chromosome"/>
</dbReference>
<dbReference type="InterPro" id="IPR013783">
    <property type="entry name" value="Ig-like_fold"/>
</dbReference>
<feature type="chain" id="PRO_5026063076" description="PKD/Chitinase domain-containing protein" evidence="2">
    <location>
        <begin position="27"/>
        <end position="292"/>
    </location>
</feature>
<evidence type="ECO:0000256" key="2">
    <source>
        <dbReference type="SAM" id="SignalP"/>
    </source>
</evidence>
<keyword evidence="5" id="KW-1185">Reference proteome</keyword>
<dbReference type="GO" id="GO:0005509">
    <property type="term" value="F:calcium ion binding"/>
    <property type="evidence" value="ECO:0007669"/>
    <property type="project" value="InterPro"/>
</dbReference>
<evidence type="ECO:0000259" key="3">
    <source>
        <dbReference type="SMART" id="SM00089"/>
    </source>
</evidence>
<dbReference type="GO" id="GO:0016020">
    <property type="term" value="C:membrane"/>
    <property type="evidence" value="ECO:0007669"/>
    <property type="project" value="InterPro"/>
</dbReference>